<dbReference type="GO" id="GO:0046983">
    <property type="term" value="F:protein dimerization activity"/>
    <property type="evidence" value="ECO:0007669"/>
    <property type="project" value="InterPro"/>
</dbReference>
<dbReference type="SUPFAM" id="SSF55874">
    <property type="entry name" value="ATPase domain of HSP90 chaperone/DNA topoisomerase II/histidine kinase"/>
    <property type="match status" value="1"/>
</dbReference>
<evidence type="ECO:0000256" key="6">
    <source>
        <dbReference type="ARBA" id="ARBA00022777"/>
    </source>
</evidence>
<evidence type="ECO:0000313" key="11">
    <source>
        <dbReference type="EMBL" id="GLY69851.1"/>
    </source>
</evidence>
<dbReference type="PANTHER" id="PTHR24421:SF10">
    <property type="entry name" value="NITRATE_NITRITE SENSOR PROTEIN NARQ"/>
    <property type="match status" value="1"/>
</dbReference>
<dbReference type="SMART" id="SM00387">
    <property type="entry name" value="HATPase_c"/>
    <property type="match status" value="1"/>
</dbReference>
<feature type="transmembrane region" description="Helical" evidence="9">
    <location>
        <begin position="91"/>
        <end position="118"/>
    </location>
</feature>
<dbReference type="GO" id="GO:0000155">
    <property type="term" value="F:phosphorelay sensor kinase activity"/>
    <property type="evidence" value="ECO:0007669"/>
    <property type="project" value="InterPro"/>
</dbReference>
<dbReference type="Gene3D" id="1.20.5.1930">
    <property type="match status" value="1"/>
</dbReference>
<organism evidence="11 12">
    <name type="scientific">Amycolatopsis taiwanensis</name>
    <dbReference type="NCBI Taxonomy" id="342230"/>
    <lineage>
        <taxon>Bacteria</taxon>
        <taxon>Bacillati</taxon>
        <taxon>Actinomycetota</taxon>
        <taxon>Actinomycetes</taxon>
        <taxon>Pseudonocardiales</taxon>
        <taxon>Pseudonocardiaceae</taxon>
        <taxon>Amycolatopsis</taxon>
    </lineage>
</organism>
<dbReference type="GO" id="GO:0005524">
    <property type="term" value="F:ATP binding"/>
    <property type="evidence" value="ECO:0007669"/>
    <property type="project" value="UniProtKB-KW"/>
</dbReference>
<keyword evidence="8" id="KW-0902">Two-component regulatory system</keyword>
<dbReference type="PANTHER" id="PTHR24421">
    <property type="entry name" value="NITRATE/NITRITE SENSOR PROTEIN NARX-RELATED"/>
    <property type="match status" value="1"/>
</dbReference>
<dbReference type="InterPro" id="IPR050482">
    <property type="entry name" value="Sensor_HK_TwoCompSys"/>
</dbReference>
<feature type="domain" description="Histidine kinase/HSP90-like ATPase" evidence="10">
    <location>
        <begin position="293"/>
        <end position="381"/>
    </location>
</feature>
<name>A0A9W6R5K0_9PSEU</name>
<dbReference type="CDD" id="cd16917">
    <property type="entry name" value="HATPase_UhpB-NarQ-NarX-like"/>
    <property type="match status" value="1"/>
</dbReference>
<evidence type="ECO:0000256" key="2">
    <source>
        <dbReference type="ARBA" id="ARBA00012438"/>
    </source>
</evidence>
<keyword evidence="3" id="KW-0597">Phosphoprotein</keyword>
<evidence type="ECO:0000259" key="10">
    <source>
        <dbReference type="SMART" id="SM00387"/>
    </source>
</evidence>
<comment type="catalytic activity">
    <reaction evidence="1">
        <text>ATP + protein L-histidine = ADP + protein N-phospho-L-histidine.</text>
        <dbReference type="EC" id="2.7.13.3"/>
    </reaction>
</comment>
<keyword evidence="12" id="KW-1185">Reference proteome</keyword>
<dbReference type="InterPro" id="IPR036890">
    <property type="entry name" value="HATPase_C_sf"/>
</dbReference>
<proteinExistence type="predicted"/>
<evidence type="ECO:0000256" key="9">
    <source>
        <dbReference type="SAM" id="Phobius"/>
    </source>
</evidence>
<dbReference type="Pfam" id="PF02518">
    <property type="entry name" value="HATPase_c"/>
    <property type="match status" value="1"/>
</dbReference>
<gene>
    <name evidence="11" type="ORF">Atai01_64700</name>
</gene>
<evidence type="ECO:0000256" key="7">
    <source>
        <dbReference type="ARBA" id="ARBA00022840"/>
    </source>
</evidence>
<evidence type="ECO:0000256" key="3">
    <source>
        <dbReference type="ARBA" id="ARBA00022553"/>
    </source>
</evidence>
<dbReference type="Proteomes" id="UP001165136">
    <property type="component" value="Unassembled WGS sequence"/>
</dbReference>
<evidence type="ECO:0000313" key="12">
    <source>
        <dbReference type="Proteomes" id="UP001165136"/>
    </source>
</evidence>
<keyword evidence="9" id="KW-1133">Transmembrane helix</keyword>
<dbReference type="EMBL" id="BSTI01000018">
    <property type="protein sequence ID" value="GLY69851.1"/>
    <property type="molecule type" value="Genomic_DNA"/>
</dbReference>
<keyword evidence="4" id="KW-0808">Transferase</keyword>
<dbReference type="RefSeq" id="WP_285489241.1">
    <property type="nucleotide sequence ID" value="NZ_BSTI01000018.1"/>
</dbReference>
<keyword evidence="9" id="KW-0812">Transmembrane</keyword>
<sequence length="381" mass="40783">MHQDLRARAMLTRWLWAAVSVLFGAGTALAEFGFLLLTPLIALPGPQREPLSRLAVRLTEVELRRITRFHGPLYVDALSPQRCRRYLALRWLVGGLGFGVLLMLVLCVTTAGSMLSAWALGGDWGLIENSNQRVDTSLLALTVAPGTMLIFVSIVGVSGVSTLDHWLATQALGSGDLMHRRILELTSTRAEVIEAINDERRRIERDLHDGVQQRLVALGMLVGRARRATGGAVLEQAQSMVQEAIGELREVALRIYPSALDSSGLQAVLESLAQRSSVPVRLSFGLASRLPSALETVIYFVVSEALTNAAKHADPTLIEVTVTPGEDRIRVVITDDGPGGADPTGTGLSGLASRVAAVDGRFLVHSPPGGPTSLEASLPCA</sequence>
<dbReference type="AlphaFoldDB" id="A0A9W6R5K0"/>
<dbReference type="EC" id="2.7.13.3" evidence="2"/>
<keyword evidence="5" id="KW-0547">Nucleotide-binding</keyword>
<accession>A0A9W6R5K0</accession>
<dbReference type="GO" id="GO:0016020">
    <property type="term" value="C:membrane"/>
    <property type="evidence" value="ECO:0007669"/>
    <property type="project" value="InterPro"/>
</dbReference>
<evidence type="ECO:0000256" key="5">
    <source>
        <dbReference type="ARBA" id="ARBA00022741"/>
    </source>
</evidence>
<reference evidence="11" key="1">
    <citation type="submission" date="2023-03" db="EMBL/GenBank/DDBJ databases">
        <title>Amycolatopsis taiwanensis NBRC 103393.</title>
        <authorList>
            <person name="Ichikawa N."/>
            <person name="Sato H."/>
            <person name="Tonouchi N."/>
        </authorList>
    </citation>
    <scope>NUCLEOTIDE SEQUENCE</scope>
    <source>
        <strain evidence="11">NBRC 103393</strain>
    </source>
</reference>
<evidence type="ECO:0000256" key="1">
    <source>
        <dbReference type="ARBA" id="ARBA00000085"/>
    </source>
</evidence>
<evidence type="ECO:0000256" key="8">
    <source>
        <dbReference type="ARBA" id="ARBA00023012"/>
    </source>
</evidence>
<feature type="transmembrane region" description="Helical" evidence="9">
    <location>
        <begin position="138"/>
        <end position="160"/>
    </location>
</feature>
<dbReference type="Gene3D" id="3.30.565.10">
    <property type="entry name" value="Histidine kinase-like ATPase, C-terminal domain"/>
    <property type="match status" value="1"/>
</dbReference>
<keyword evidence="6" id="KW-0418">Kinase</keyword>
<dbReference type="InterPro" id="IPR011712">
    <property type="entry name" value="Sig_transdc_His_kin_sub3_dim/P"/>
</dbReference>
<dbReference type="InterPro" id="IPR003594">
    <property type="entry name" value="HATPase_dom"/>
</dbReference>
<feature type="transmembrane region" description="Helical" evidence="9">
    <location>
        <begin position="14"/>
        <end position="43"/>
    </location>
</feature>
<keyword evidence="9" id="KW-0472">Membrane</keyword>
<protein>
    <recommendedName>
        <fullName evidence="2">histidine kinase</fullName>
        <ecNumber evidence="2">2.7.13.3</ecNumber>
    </recommendedName>
</protein>
<comment type="caution">
    <text evidence="11">The sequence shown here is derived from an EMBL/GenBank/DDBJ whole genome shotgun (WGS) entry which is preliminary data.</text>
</comment>
<evidence type="ECO:0000256" key="4">
    <source>
        <dbReference type="ARBA" id="ARBA00022679"/>
    </source>
</evidence>
<keyword evidence="7" id="KW-0067">ATP-binding</keyword>
<dbReference type="Pfam" id="PF07730">
    <property type="entry name" value="HisKA_3"/>
    <property type="match status" value="1"/>
</dbReference>